<proteinExistence type="predicted"/>
<evidence type="ECO:0000313" key="2">
    <source>
        <dbReference type="Proteomes" id="UP000321323"/>
    </source>
</evidence>
<organism evidence="1 2">
    <name type="scientific">[Empedobacter] haloabium</name>
    <dbReference type="NCBI Taxonomy" id="592317"/>
    <lineage>
        <taxon>Bacteria</taxon>
        <taxon>Pseudomonadati</taxon>
        <taxon>Pseudomonadota</taxon>
        <taxon>Betaproteobacteria</taxon>
        <taxon>Burkholderiales</taxon>
        <taxon>Oxalobacteraceae</taxon>
        <taxon>Telluria group</taxon>
        <taxon>Telluria group incertae sedis</taxon>
    </lineage>
</organism>
<name>A0ABZ1UPM0_9BURK</name>
<dbReference type="EMBL" id="CP136508">
    <property type="protein sequence ID" value="WUR14705.1"/>
    <property type="molecule type" value="Genomic_DNA"/>
</dbReference>
<dbReference type="PROSITE" id="PS51257">
    <property type="entry name" value="PROKAR_LIPOPROTEIN"/>
    <property type="match status" value="1"/>
</dbReference>
<keyword evidence="2" id="KW-1185">Reference proteome</keyword>
<dbReference type="Proteomes" id="UP000321323">
    <property type="component" value="Chromosome"/>
</dbReference>
<gene>
    <name evidence="1" type="ORF">E7V67_006240</name>
</gene>
<reference evidence="1 2" key="1">
    <citation type="journal article" date="2019" name="Int. J. Syst. Evol. Microbiol.">
        <title>The Draft Whole-Genome Sequence of the Antibiotic Producer Empedobacter haloabium ATCC 31962 Provides Indications for Its Taxonomic Reclassification.</title>
        <authorList>
            <person name="Miess H."/>
            <person name="Arlt P."/>
            <person name="Apel A.K."/>
            <person name="Weber T."/>
            <person name="Nieselt K."/>
            <person name="Hanssen F."/>
            <person name="Czemmel S."/>
            <person name="Nahnsen S."/>
            <person name="Gross H."/>
        </authorList>
    </citation>
    <scope>NUCLEOTIDE SEQUENCE [LARGE SCALE GENOMIC DNA]</scope>
    <source>
        <strain evidence="1 2">ATCC 31962</strain>
    </source>
</reference>
<evidence type="ECO:0000313" key="1">
    <source>
        <dbReference type="EMBL" id="WUR14705.1"/>
    </source>
</evidence>
<accession>A0ABZ1UPM0</accession>
<sequence length="312" mass="34849">MKTGFFAIGLAEWRQACGVGLNSAVAFLVLACGTGRDNQTTAWSANSVQEYGGIRWERAKPAIEQLLKAGLITLAESSTKARPRYKLNISEDRIWLPKNIVIPLAGEEPVVHRVRQTQDVMTLRLFVELYHAQNLAADGGISRDVYYRKYEKKVCRDVGSMVYLGFTDANTWVSWSTEVTKAHLGEDDNRGGPFFQRVSILQEMGLIQEAAYLFESASPDAEILFPVDGPDPEESSLNWIAQDLVGTNLPGGEALLEQHDYVLPVYRHQKSAELFGIFRMRLRAHTANTGAWHAGLKEKVSSARLMFEKSKV</sequence>
<protein>
    <submittedName>
        <fullName evidence="1">Uncharacterized protein</fullName>
    </submittedName>
</protein>